<feature type="binding site" evidence="10">
    <location>
        <begin position="142"/>
        <end position="145"/>
    </location>
    <ligand>
        <name>GTP</name>
        <dbReference type="ChEBI" id="CHEBI:37565"/>
    </ligand>
</feature>
<proteinExistence type="inferred from homology"/>
<dbReference type="Proteomes" id="UP000315010">
    <property type="component" value="Unassembled WGS sequence"/>
</dbReference>
<keyword evidence="4 10" id="KW-0699">rRNA-binding</keyword>
<dbReference type="Gene3D" id="3.40.50.300">
    <property type="entry name" value="P-loop containing nucleotide triphosphate hydrolases"/>
    <property type="match status" value="1"/>
</dbReference>
<dbReference type="RefSeq" id="WP_146395644.1">
    <property type="nucleotide sequence ID" value="NZ_SJPJ01000001.1"/>
</dbReference>
<dbReference type="GO" id="GO:0005525">
    <property type="term" value="F:GTP binding"/>
    <property type="evidence" value="ECO:0007669"/>
    <property type="project" value="UniProtKB-UniRule"/>
</dbReference>
<comment type="caution">
    <text evidence="13">The sequence shown here is derived from an EMBL/GenBank/DDBJ whole genome shotgun (WGS) entry which is preliminary data.</text>
</comment>
<evidence type="ECO:0000313" key="13">
    <source>
        <dbReference type="EMBL" id="TWT80540.1"/>
    </source>
</evidence>
<evidence type="ECO:0000256" key="9">
    <source>
        <dbReference type="ARBA" id="ARBA00023134"/>
    </source>
</evidence>
<dbReference type="OrthoDB" id="9809485at2"/>
<feature type="binding site" evidence="10">
    <location>
        <position position="279"/>
    </location>
    <ligand>
        <name>Zn(2+)</name>
        <dbReference type="ChEBI" id="CHEBI:29105"/>
    </ligand>
</feature>
<dbReference type="PROSITE" id="PS51721">
    <property type="entry name" value="G_CP"/>
    <property type="match status" value="1"/>
</dbReference>
<dbReference type="Pfam" id="PF03193">
    <property type="entry name" value="RsgA_GTPase"/>
    <property type="match status" value="1"/>
</dbReference>
<evidence type="ECO:0000259" key="12">
    <source>
        <dbReference type="PROSITE" id="PS51721"/>
    </source>
</evidence>
<dbReference type="GO" id="GO:0003924">
    <property type="term" value="F:GTPase activity"/>
    <property type="evidence" value="ECO:0007669"/>
    <property type="project" value="UniProtKB-UniRule"/>
</dbReference>
<evidence type="ECO:0000313" key="14">
    <source>
        <dbReference type="Proteomes" id="UP000315010"/>
    </source>
</evidence>
<evidence type="ECO:0000256" key="5">
    <source>
        <dbReference type="ARBA" id="ARBA00022741"/>
    </source>
</evidence>
<evidence type="ECO:0000256" key="3">
    <source>
        <dbReference type="ARBA" id="ARBA00022723"/>
    </source>
</evidence>
<dbReference type="PROSITE" id="PS50936">
    <property type="entry name" value="ENGC_GTPASE"/>
    <property type="match status" value="1"/>
</dbReference>
<dbReference type="NCBIfam" id="TIGR00157">
    <property type="entry name" value="ribosome small subunit-dependent GTPase A"/>
    <property type="match status" value="1"/>
</dbReference>
<feature type="binding site" evidence="10">
    <location>
        <position position="274"/>
    </location>
    <ligand>
        <name>Zn(2+)</name>
        <dbReference type="ChEBI" id="CHEBI:29105"/>
    </ligand>
</feature>
<feature type="binding site" evidence="10">
    <location>
        <begin position="194"/>
        <end position="202"/>
    </location>
    <ligand>
        <name>GTP</name>
        <dbReference type="ChEBI" id="CHEBI:37565"/>
    </ligand>
</feature>
<dbReference type="AlphaFoldDB" id="A0A5C5Z073"/>
<comment type="function">
    <text evidence="10">One of several proteins that assist in the late maturation steps of the functional core of the 30S ribosomal subunit. Helps release RbfA from mature subunits. May play a role in the assembly of ribosomal proteins into the subunit. Circularly permuted GTPase that catalyzes slow GTP hydrolysis, GTPase activity is stimulated by the 30S ribosomal subunit.</text>
</comment>
<accession>A0A5C5Z073</accession>
<comment type="cofactor">
    <cofactor evidence="10">
        <name>Zn(2+)</name>
        <dbReference type="ChEBI" id="CHEBI:29105"/>
    </cofactor>
    <text evidence="10">Binds 1 zinc ion per subunit.</text>
</comment>
<dbReference type="CDD" id="cd01854">
    <property type="entry name" value="YjeQ_EngC"/>
    <property type="match status" value="1"/>
</dbReference>
<dbReference type="Gene3D" id="1.10.40.50">
    <property type="entry name" value="Probable gtpase engc, domain 3"/>
    <property type="match status" value="1"/>
</dbReference>
<dbReference type="PANTHER" id="PTHR32120:SF10">
    <property type="entry name" value="SMALL RIBOSOMAL SUBUNIT BIOGENESIS GTPASE RSGA"/>
    <property type="match status" value="1"/>
</dbReference>
<dbReference type="GO" id="GO:0046872">
    <property type="term" value="F:metal ion binding"/>
    <property type="evidence" value="ECO:0007669"/>
    <property type="project" value="UniProtKB-KW"/>
</dbReference>
<keyword evidence="5 10" id="KW-0547">Nucleotide-binding</keyword>
<feature type="binding site" evidence="10">
    <location>
        <position position="287"/>
    </location>
    <ligand>
        <name>Zn(2+)</name>
        <dbReference type="ChEBI" id="CHEBI:29105"/>
    </ligand>
</feature>
<dbReference type="HAMAP" id="MF_01820">
    <property type="entry name" value="GTPase_RsgA"/>
    <property type="match status" value="1"/>
</dbReference>
<evidence type="ECO:0000256" key="4">
    <source>
        <dbReference type="ARBA" id="ARBA00022730"/>
    </source>
</evidence>
<keyword evidence="7 10" id="KW-0862">Zinc</keyword>
<keyword evidence="6 10" id="KW-0378">Hydrolase</keyword>
<comment type="subcellular location">
    <subcellularLocation>
        <location evidence="10">Cytoplasm</location>
    </subcellularLocation>
</comment>
<dbReference type="InterPro" id="IPR004881">
    <property type="entry name" value="Ribosome_biogen_GTPase_RsgA"/>
</dbReference>
<dbReference type="GO" id="GO:0005737">
    <property type="term" value="C:cytoplasm"/>
    <property type="evidence" value="ECO:0007669"/>
    <property type="project" value="UniProtKB-SubCell"/>
</dbReference>
<organism evidence="13 14">
    <name type="scientific">Novipirellula herctigrandis</name>
    <dbReference type="NCBI Taxonomy" id="2527986"/>
    <lineage>
        <taxon>Bacteria</taxon>
        <taxon>Pseudomonadati</taxon>
        <taxon>Planctomycetota</taxon>
        <taxon>Planctomycetia</taxon>
        <taxon>Pirellulales</taxon>
        <taxon>Pirellulaceae</taxon>
        <taxon>Novipirellula</taxon>
    </lineage>
</organism>
<keyword evidence="8 10" id="KW-0694">RNA-binding</keyword>
<evidence type="ECO:0000256" key="2">
    <source>
        <dbReference type="ARBA" id="ARBA00022517"/>
    </source>
</evidence>
<comment type="similarity">
    <text evidence="10">Belongs to the TRAFAC class YlqF/YawG GTPase family. RsgA subfamily.</text>
</comment>
<keyword evidence="9 10" id="KW-0342">GTP-binding</keyword>
<sequence length="346" mass="38107">MDYRQLGKIGWKTCFSAHLTEEQERNAFPVRVGAHFGRRILCLTGSEEIALPIEQLDVCGELAVGDWLLLDNESRRGVSRLPRESLISRKAAGVKSQTQLIAANVDTLFIVCSCNHDFNQSRLERYLALASESHVNPIVVLSKADLCEDRDSLRQQASQLISGLIVETVDARDSGDMEPLAYWCRSGQTVALVGSSGVGKSTLAMSLGAGPISTQGIREDDSKGRHTTTVRSIHCLSAGGVLIDTPGMRELQLADCEEGVAEVFDEVVSLAEDCHFRDCSHQGELGCAIAAAIESGELDARRLRNYLKLNAEQARNAQSIHERREQDKKLGQFYKMTLSANQKRKY</sequence>
<keyword evidence="3 10" id="KW-0479">Metal-binding</keyword>
<dbReference type="PANTHER" id="PTHR32120">
    <property type="entry name" value="SMALL RIBOSOMAL SUBUNIT BIOGENESIS GTPASE RSGA"/>
    <property type="match status" value="1"/>
</dbReference>
<dbReference type="SUPFAM" id="SSF52540">
    <property type="entry name" value="P-loop containing nucleoside triphosphate hydrolases"/>
    <property type="match status" value="1"/>
</dbReference>
<name>A0A5C5Z073_9BACT</name>
<keyword evidence="2 10" id="KW-0690">Ribosome biogenesis</keyword>
<evidence type="ECO:0000256" key="1">
    <source>
        <dbReference type="ARBA" id="ARBA00022490"/>
    </source>
</evidence>
<dbReference type="GO" id="GO:0019843">
    <property type="term" value="F:rRNA binding"/>
    <property type="evidence" value="ECO:0007669"/>
    <property type="project" value="UniProtKB-KW"/>
</dbReference>
<dbReference type="EMBL" id="SJPJ01000001">
    <property type="protein sequence ID" value="TWT80540.1"/>
    <property type="molecule type" value="Genomic_DNA"/>
</dbReference>
<evidence type="ECO:0000259" key="11">
    <source>
        <dbReference type="PROSITE" id="PS50936"/>
    </source>
</evidence>
<feature type="binding site" evidence="10">
    <location>
        <position position="281"/>
    </location>
    <ligand>
        <name>Zn(2+)</name>
        <dbReference type="ChEBI" id="CHEBI:29105"/>
    </ligand>
</feature>
<evidence type="ECO:0000256" key="7">
    <source>
        <dbReference type="ARBA" id="ARBA00022833"/>
    </source>
</evidence>
<dbReference type="InterPro" id="IPR030378">
    <property type="entry name" value="G_CP_dom"/>
</dbReference>
<dbReference type="EC" id="3.6.1.-" evidence="10"/>
<gene>
    <name evidence="13" type="primary">rsgA_1</name>
    <name evidence="10" type="synonym">rsgA</name>
    <name evidence="13" type="ORF">CA13_19850</name>
</gene>
<keyword evidence="1 10" id="KW-0963">Cytoplasm</keyword>
<keyword evidence="14" id="KW-1185">Reference proteome</keyword>
<feature type="domain" description="EngC GTPase" evidence="11">
    <location>
        <begin position="103"/>
        <end position="249"/>
    </location>
</feature>
<evidence type="ECO:0000256" key="8">
    <source>
        <dbReference type="ARBA" id="ARBA00022884"/>
    </source>
</evidence>
<reference evidence="13 14" key="1">
    <citation type="submission" date="2019-02" db="EMBL/GenBank/DDBJ databases">
        <title>Deep-cultivation of Planctomycetes and their phenomic and genomic characterization uncovers novel biology.</title>
        <authorList>
            <person name="Wiegand S."/>
            <person name="Jogler M."/>
            <person name="Boedeker C."/>
            <person name="Pinto D."/>
            <person name="Vollmers J."/>
            <person name="Rivas-Marin E."/>
            <person name="Kohn T."/>
            <person name="Peeters S.H."/>
            <person name="Heuer A."/>
            <person name="Rast P."/>
            <person name="Oberbeckmann S."/>
            <person name="Bunk B."/>
            <person name="Jeske O."/>
            <person name="Meyerdierks A."/>
            <person name="Storesund J.E."/>
            <person name="Kallscheuer N."/>
            <person name="Luecker S."/>
            <person name="Lage O.M."/>
            <person name="Pohl T."/>
            <person name="Merkel B.J."/>
            <person name="Hornburger P."/>
            <person name="Mueller R.-W."/>
            <person name="Bruemmer F."/>
            <person name="Labrenz M."/>
            <person name="Spormann A.M."/>
            <person name="Op Den Camp H."/>
            <person name="Overmann J."/>
            <person name="Amann R."/>
            <person name="Jetten M.S.M."/>
            <person name="Mascher T."/>
            <person name="Medema M.H."/>
            <person name="Devos D.P."/>
            <person name="Kaster A.-K."/>
            <person name="Ovreas L."/>
            <person name="Rohde M."/>
            <person name="Galperin M.Y."/>
            <person name="Jogler C."/>
        </authorList>
    </citation>
    <scope>NUCLEOTIDE SEQUENCE [LARGE SCALE GENOMIC DNA]</scope>
    <source>
        <strain evidence="13 14">CA13</strain>
    </source>
</reference>
<dbReference type="InterPro" id="IPR027417">
    <property type="entry name" value="P-loop_NTPase"/>
</dbReference>
<feature type="domain" description="CP-type G" evidence="12">
    <location>
        <begin position="94"/>
        <end position="251"/>
    </location>
</feature>
<dbReference type="GO" id="GO:0042274">
    <property type="term" value="P:ribosomal small subunit biogenesis"/>
    <property type="evidence" value="ECO:0007669"/>
    <property type="project" value="UniProtKB-UniRule"/>
</dbReference>
<dbReference type="InterPro" id="IPR010914">
    <property type="entry name" value="RsgA_GTPase_dom"/>
</dbReference>
<evidence type="ECO:0000256" key="10">
    <source>
        <dbReference type="HAMAP-Rule" id="MF_01820"/>
    </source>
</evidence>
<comment type="subunit">
    <text evidence="10">Monomer. Associates with 30S ribosomal subunit, binds 16S rRNA.</text>
</comment>
<protein>
    <recommendedName>
        <fullName evidence="10">Small ribosomal subunit biogenesis GTPase RsgA</fullName>
        <ecNumber evidence="10">3.6.1.-</ecNumber>
    </recommendedName>
</protein>
<evidence type="ECO:0000256" key="6">
    <source>
        <dbReference type="ARBA" id="ARBA00022801"/>
    </source>
</evidence>